<dbReference type="HOGENOM" id="CLU_2188011_0_0_1"/>
<name>J3LWG2_ORYBR</name>
<organism evidence="2">
    <name type="scientific">Oryza brachyantha</name>
    <name type="common">malo sina</name>
    <dbReference type="NCBI Taxonomy" id="4533"/>
    <lineage>
        <taxon>Eukaryota</taxon>
        <taxon>Viridiplantae</taxon>
        <taxon>Streptophyta</taxon>
        <taxon>Embryophyta</taxon>
        <taxon>Tracheophyta</taxon>
        <taxon>Spermatophyta</taxon>
        <taxon>Magnoliopsida</taxon>
        <taxon>Liliopsida</taxon>
        <taxon>Poales</taxon>
        <taxon>Poaceae</taxon>
        <taxon>BOP clade</taxon>
        <taxon>Oryzoideae</taxon>
        <taxon>Oryzeae</taxon>
        <taxon>Oryzinae</taxon>
        <taxon>Oryza</taxon>
    </lineage>
</organism>
<dbReference type="Proteomes" id="UP000006038">
    <property type="component" value="Chromosome 4"/>
</dbReference>
<feature type="compositionally biased region" description="Basic and acidic residues" evidence="1">
    <location>
        <begin position="72"/>
        <end position="81"/>
    </location>
</feature>
<dbReference type="EnsemblPlants" id="OB04G14870.1">
    <property type="protein sequence ID" value="OB04G14870.1"/>
    <property type="gene ID" value="OB04G14870"/>
</dbReference>
<keyword evidence="3" id="KW-1185">Reference proteome</keyword>
<reference evidence="2" key="1">
    <citation type="journal article" date="2013" name="Nat. Commun.">
        <title>Whole-genome sequencing of Oryza brachyantha reveals mechanisms underlying Oryza genome evolution.</title>
        <authorList>
            <person name="Chen J."/>
            <person name="Huang Q."/>
            <person name="Gao D."/>
            <person name="Wang J."/>
            <person name="Lang Y."/>
            <person name="Liu T."/>
            <person name="Li B."/>
            <person name="Bai Z."/>
            <person name="Luis Goicoechea J."/>
            <person name="Liang C."/>
            <person name="Chen C."/>
            <person name="Zhang W."/>
            <person name="Sun S."/>
            <person name="Liao Y."/>
            <person name="Zhang X."/>
            <person name="Yang L."/>
            <person name="Song C."/>
            <person name="Wang M."/>
            <person name="Shi J."/>
            <person name="Liu G."/>
            <person name="Liu J."/>
            <person name="Zhou H."/>
            <person name="Zhou W."/>
            <person name="Yu Q."/>
            <person name="An N."/>
            <person name="Chen Y."/>
            <person name="Cai Q."/>
            <person name="Wang B."/>
            <person name="Liu B."/>
            <person name="Min J."/>
            <person name="Huang Y."/>
            <person name="Wu H."/>
            <person name="Li Z."/>
            <person name="Zhang Y."/>
            <person name="Yin Y."/>
            <person name="Song W."/>
            <person name="Jiang J."/>
            <person name="Jackson S.A."/>
            <person name="Wing R.A."/>
            <person name="Wang J."/>
            <person name="Chen M."/>
        </authorList>
    </citation>
    <scope>NUCLEOTIDE SEQUENCE [LARGE SCALE GENOMIC DNA]</scope>
    <source>
        <strain evidence="2">cv. IRGC 101232</strain>
    </source>
</reference>
<feature type="compositionally biased region" description="Polar residues" evidence="1">
    <location>
        <begin position="88"/>
        <end position="100"/>
    </location>
</feature>
<sequence>MRSTPAATHAPSSSYPRPSASTAPSNRSPPRPSPQPGRHALALLGGLLVVVPTGPLPRSIVAASEEATGSDGLREMKQKGNEEDESRGNSANVMAYSTEQMEVVPCAPE</sequence>
<dbReference type="AlphaFoldDB" id="J3LWG2"/>
<dbReference type="Gramene" id="OB04G14870.1">
    <property type="protein sequence ID" value="OB04G14870.1"/>
    <property type="gene ID" value="OB04G14870"/>
</dbReference>
<accession>J3LWG2</accession>
<evidence type="ECO:0000256" key="1">
    <source>
        <dbReference type="SAM" id="MobiDB-lite"/>
    </source>
</evidence>
<evidence type="ECO:0000313" key="3">
    <source>
        <dbReference type="Proteomes" id="UP000006038"/>
    </source>
</evidence>
<protein>
    <submittedName>
        <fullName evidence="2">Uncharacterized protein</fullName>
    </submittedName>
</protein>
<feature type="region of interest" description="Disordered" evidence="1">
    <location>
        <begin position="1"/>
        <end position="39"/>
    </location>
</feature>
<evidence type="ECO:0000313" key="2">
    <source>
        <dbReference type="EnsemblPlants" id="OB04G14870.1"/>
    </source>
</evidence>
<feature type="compositionally biased region" description="Low complexity" evidence="1">
    <location>
        <begin position="1"/>
        <end position="26"/>
    </location>
</feature>
<reference evidence="2" key="2">
    <citation type="submission" date="2013-04" db="UniProtKB">
        <authorList>
            <consortium name="EnsemblPlants"/>
        </authorList>
    </citation>
    <scope>IDENTIFICATION</scope>
</reference>
<feature type="region of interest" description="Disordered" evidence="1">
    <location>
        <begin position="63"/>
        <end position="109"/>
    </location>
</feature>
<proteinExistence type="predicted"/>